<dbReference type="Proteomes" id="UP001320544">
    <property type="component" value="Chromosome"/>
</dbReference>
<evidence type="ECO:0000313" key="2">
    <source>
        <dbReference type="Proteomes" id="UP001320544"/>
    </source>
</evidence>
<dbReference type="RefSeq" id="WP_244412378.1">
    <property type="nucleotide sequence ID" value="NZ_AP025564.1"/>
</dbReference>
<evidence type="ECO:0008006" key="3">
    <source>
        <dbReference type="Google" id="ProtNLM"/>
    </source>
</evidence>
<protein>
    <recommendedName>
        <fullName evidence="3">Circularly permuted ATP-grasp superfamily protein</fullName>
    </recommendedName>
</protein>
<evidence type="ECO:0000313" key="1">
    <source>
        <dbReference type="EMBL" id="BDE96104.1"/>
    </source>
</evidence>
<organism evidence="1 2">
    <name type="scientific">Raoultibacter timonensis</name>
    <dbReference type="NCBI Taxonomy" id="1907662"/>
    <lineage>
        <taxon>Bacteria</taxon>
        <taxon>Bacillati</taxon>
        <taxon>Actinomycetota</taxon>
        <taxon>Coriobacteriia</taxon>
        <taxon>Eggerthellales</taxon>
        <taxon>Eggerthellaceae</taxon>
        <taxon>Raoultibacter</taxon>
    </lineage>
</organism>
<reference evidence="1 2" key="1">
    <citation type="submission" date="2022-01" db="EMBL/GenBank/DDBJ databases">
        <title>Novel bile acid biosynthetic pathways are enriched in the microbiome of centenarians.</title>
        <authorList>
            <person name="Sato Y."/>
            <person name="Atarashi K."/>
            <person name="Plichta R.D."/>
            <person name="Arai Y."/>
            <person name="Sasajima S."/>
            <person name="Kearney M.S."/>
            <person name="Suda W."/>
            <person name="Takeshita K."/>
            <person name="Sasaki T."/>
            <person name="Okamoto S."/>
            <person name="Skelly N.A."/>
            <person name="Okamura Y."/>
            <person name="Vlamakis H."/>
            <person name="Li Y."/>
            <person name="Tanoue T."/>
            <person name="Takei H."/>
            <person name="Nittono H."/>
            <person name="Narushima S."/>
            <person name="Irie J."/>
            <person name="Itoh H."/>
            <person name="Moriya K."/>
            <person name="Sugiura Y."/>
            <person name="Suematsu M."/>
            <person name="Moritoki N."/>
            <person name="Shibata S."/>
            <person name="Littman R.D."/>
            <person name="Fischbach A.M."/>
            <person name="Uwamino Y."/>
            <person name="Inoue T."/>
            <person name="Honda A."/>
            <person name="Hattori M."/>
            <person name="Murai T."/>
            <person name="Xavier J.R."/>
            <person name="Hirose N."/>
            <person name="Honda K."/>
        </authorList>
    </citation>
    <scope>NUCLEOTIDE SEQUENCE [LARGE SCALE GENOMIC DNA]</scope>
    <source>
        <strain evidence="1 2">CE91-St30</strain>
    </source>
</reference>
<dbReference type="SUPFAM" id="SSF56059">
    <property type="entry name" value="Glutathione synthetase ATP-binding domain-like"/>
    <property type="match status" value="1"/>
</dbReference>
<dbReference type="EMBL" id="AP025564">
    <property type="protein sequence ID" value="BDE96104.1"/>
    <property type="molecule type" value="Genomic_DNA"/>
</dbReference>
<proteinExistence type="predicted"/>
<name>A0ABN6MFT8_9ACTN</name>
<gene>
    <name evidence="1" type="ORF">CE91St30_14370</name>
</gene>
<keyword evidence="2" id="KW-1185">Reference proteome</keyword>
<accession>A0ABN6MFT8</accession>
<sequence>MSTNADYTSEYFDILDGLGGDVESRRAAYSYMESSTAIVHHEVVACSFVPRLFNARTYDVFKQTAETAHRILVKVMQRYLDDPEYRTIFSFDPRLEELILLPRGYDALLPFARVDVFLDEDDYRIGFCEFNADGSSGMNENREITNSLLGSESFKRFSQNHAVKPCELFESWVDEFLAIYATYEHRVDNPHVAICDYLENAVIDEFKVFAGLFEARGVECSIYDVRELSFDGSALVGSDGKRVDAIWRRSVTNDVIEHWDESQGLIEAVRAEKVALIGSFAGHIVHDKQIFEALFHPKTVEMLDADEIDFIEQTIPTTSFLDDEHANLDQIRANKNEWIIKPTDHYGADDVYAGAYVYEEEWNRLIDRFANGAAGEPFLVQRYITPYKTATLPPDTHIAEMTDEQVRERTSSAPYNNLSGLYLYNGTFQGVFSRLGPRPTISKDMAGITAATIWVDAEKTAENDPSDTEGR</sequence>